<protein>
    <submittedName>
        <fullName evidence="1">Uncharacterized protein</fullName>
    </submittedName>
</protein>
<proteinExistence type="predicted"/>
<reference evidence="1" key="1">
    <citation type="submission" date="2019-08" db="EMBL/GenBank/DDBJ databases">
        <authorList>
            <person name="Kucharzyk K."/>
            <person name="Murdoch R.W."/>
            <person name="Higgins S."/>
            <person name="Loffler F."/>
        </authorList>
    </citation>
    <scope>NUCLEOTIDE SEQUENCE</scope>
</reference>
<comment type="caution">
    <text evidence="1">The sequence shown here is derived from an EMBL/GenBank/DDBJ whole genome shotgun (WGS) entry which is preliminary data.</text>
</comment>
<gene>
    <name evidence="1" type="ORF">SDC9_160780</name>
</gene>
<sequence>MLIEELDCFEGLIRADFQDRSVDGGFLQLFGSIHGQNIAIIQKTDGIAMLGFIHVVSGHQYCNSGL</sequence>
<evidence type="ECO:0000313" key="1">
    <source>
        <dbReference type="EMBL" id="MPN13459.1"/>
    </source>
</evidence>
<dbReference type="EMBL" id="VSSQ01059957">
    <property type="protein sequence ID" value="MPN13459.1"/>
    <property type="molecule type" value="Genomic_DNA"/>
</dbReference>
<organism evidence="1">
    <name type="scientific">bioreactor metagenome</name>
    <dbReference type="NCBI Taxonomy" id="1076179"/>
    <lineage>
        <taxon>unclassified sequences</taxon>
        <taxon>metagenomes</taxon>
        <taxon>ecological metagenomes</taxon>
    </lineage>
</organism>
<accession>A0A645FJE6</accession>
<dbReference type="AlphaFoldDB" id="A0A645FJE6"/>
<name>A0A645FJE6_9ZZZZ</name>